<feature type="transmembrane region" description="Helical" evidence="1">
    <location>
        <begin position="112"/>
        <end position="134"/>
    </location>
</feature>
<evidence type="ECO:0000313" key="3">
    <source>
        <dbReference type="EMBL" id="KAG6513548.1"/>
    </source>
</evidence>
<dbReference type="Pfam" id="PF06697">
    <property type="entry name" value="DUF1191"/>
    <property type="match status" value="1"/>
</dbReference>
<evidence type="ECO:0000256" key="1">
    <source>
        <dbReference type="SAM" id="Phobius"/>
    </source>
</evidence>
<dbReference type="CDD" id="cd12087">
    <property type="entry name" value="TM_EGFR-like"/>
    <property type="match status" value="1"/>
</dbReference>
<feature type="transmembrane region" description="Helical" evidence="1">
    <location>
        <begin position="240"/>
        <end position="262"/>
    </location>
</feature>
<evidence type="ECO:0000313" key="4">
    <source>
        <dbReference type="Proteomes" id="UP000734854"/>
    </source>
</evidence>
<keyword evidence="2" id="KW-0732">Signal</keyword>
<dbReference type="EMBL" id="JACMSC010000007">
    <property type="protein sequence ID" value="KAG6513548.1"/>
    <property type="molecule type" value="Genomic_DNA"/>
</dbReference>
<comment type="caution">
    <text evidence="3">The sequence shown here is derived from an EMBL/GenBank/DDBJ whole genome shotgun (WGS) entry which is preliminary data.</text>
</comment>
<organism evidence="3 4">
    <name type="scientific">Zingiber officinale</name>
    <name type="common">Ginger</name>
    <name type="synonym">Amomum zingiber</name>
    <dbReference type="NCBI Taxonomy" id="94328"/>
    <lineage>
        <taxon>Eukaryota</taxon>
        <taxon>Viridiplantae</taxon>
        <taxon>Streptophyta</taxon>
        <taxon>Embryophyta</taxon>
        <taxon>Tracheophyta</taxon>
        <taxon>Spermatophyta</taxon>
        <taxon>Magnoliopsida</taxon>
        <taxon>Liliopsida</taxon>
        <taxon>Zingiberales</taxon>
        <taxon>Zingiberaceae</taxon>
        <taxon>Zingiber</taxon>
    </lineage>
</organism>
<keyword evidence="4" id="KW-1185">Reference proteome</keyword>
<keyword evidence="1" id="KW-0472">Membrane</keyword>
<dbReference type="PANTHER" id="PTHR33512:SF14">
    <property type="entry name" value="EXPRESSED PROTEIN"/>
    <property type="match status" value="1"/>
</dbReference>
<evidence type="ECO:0000256" key="2">
    <source>
        <dbReference type="SAM" id="SignalP"/>
    </source>
</evidence>
<dbReference type="InterPro" id="IPR010605">
    <property type="entry name" value="DUF1191"/>
</dbReference>
<keyword evidence="1" id="KW-0812">Transmembrane</keyword>
<dbReference type="PANTHER" id="PTHR33512">
    <property type="entry name" value="PROTEIN, PUTATIVE (DUF1191)-RELATED"/>
    <property type="match status" value="1"/>
</dbReference>
<proteinExistence type="predicted"/>
<feature type="signal peptide" evidence="2">
    <location>
        <begin position="1"/>
        <end position="42"/>
    </location>
</feature>
<dbReference type="Proteomes" id="UP000734854">
    <property type="component" value="Unassembled WGS sequence"/>
</dbReference>
<sequence length="314" mass="34340">MALSVQLAAGLLLKLLSTMTPRPVPILHRFMVLLELLMVLFAHQNEGQSPSANDASSLNTLLQDYAFRALVHPHTGVIYDGTVPSDLTDIRIAAIRLRSGSLRRREMRYNEFSIPLGLIVKPYVVRLVLVYHNLGNWSSLYYPLPGYTFLTPVIGLLAYDATNLSATNLPELQVVVSESPISINFSNVTTVPNGARCVRFGLNSSLEFENLVSSNSCSTDRLGHFSIVVNSSERGGHSKVWKIVGGVVGGLIALVLFALIVFCISRVRQNKKVAQMEQHADAGVSLQTSRIGNTQVAVASVTRTQPVLENELVM</sequence>
<reference evidence="3 4" key="1">
    <citation type="submission" date="2020-08" db="EMBL/GenBank/DDBJ databases">
        <title>Plant Genome Project.</title>
        <authorList>
            <person name="Zhang R.-G."/>
        </authorList>
    </citation>
    <scope>NUCLEOTIDE SEQUENCE [LARGE SCALE GENOMIC DNA]</scope>
    <source>
        <tissue evidence="3">Rhizome</tissue>
    </source>
</reference>
<feature type="chain" id="PRO_5035226483" description="Transmembrane protein" evidence="2">
    <location>
        <begin position="43"/>
        <end position="314"/>
    </location>
</feature>
<gene>
    <name evidence="3" type="ORF">ZIOFF_023880</name>
</gene>
<accession>A0A8J5GSP3</accession>
<evidence type="ECO:0008006" key="5">
    <source>
        <dbReference type="Google" id="ProtNLM"/>
    </source>
</evidence>
<feature type="transmembrane region" description="Helical" evidence="1">
    <location>
        <begin position="140"/>
        <end position="159"/>
    </location>
</feature>
<protein>
    <recommendedName>
        <fullName evidence="5">Transmembrane protein</fullName>
    </recommendedName>
</protein>
<name>A0A8J5GSP3_ZINOF</name>
<dbReference type="GO" id="GO:0016020">
    <property type="term" value="C:membrane"/>
    <property type="evidence" value="ECO:0007669"/>
    <property type="project" value="TreeGrafter"/>
</dbReference>
<keyword evidence="1" id="KW-1133">Transmembrane helix</keyword>
<dbReference type="AlphaFoldDB" id="A0A8J5GSP3"/>